<dbReference type="RefSeq" id="WP_013630689.1">
    <property type="nucleotide sequence ID" value="NC_015174.1"/>
</dbReference>
<accession>F0SKK3</accession>
<dbReference type="SUPFAM" id="SSF52151">
    <property type="entry name" value="FabD/lysophospholipase-like"/>
    <property type="match status" value="1"/>
</dbReference>
<gene>
    <name evidence="1" type="ordered locus">Plabr_4411</name>
</gene>
<sequence length="399" mass="44099">MNAPNSFQAGNRIAVSFRGYNVTNAGKTRELLSHPLLKDRLRDRLAEASRLCHDVLGLQVDLYKDVAEGRPSSLETYSPDLATIVATELAHWDALRDILGKDGCSRIRLLTGYSLGEVTAVIVAGLMSFEAAMAPILELSVDAAVLAPAVSMGIVFSRGPSLDVEVIREKCIDLTARGNGIIAISTYLSPNTVLLMGEGDTVDQFKAEMADCLPRSVHLRKNPHHWPPLHTPIVLKKHLRDRAAVMLQTAECKPILPELPILSCVEGDIAYNGRNTRHLMTDWVDHPQLLWDCVHAMLCMGIDQVIHLGPEPNILPATLTRLADNVQSQLDKPSWYSYGLRTFSRLTADRRWLANLISRDAALLRAPFVKQVILEDWLVESPDATEAERAKAEKTTEPA</sequence>
<organism evidence="1 2">
    <name type="scientific">Rubinisphaera brasiliensis (strain ATCC 49424 / DSM 5305 / JCM 21570 / IAM 15109 / NBRC 103401 / IFAM 1448)</name>
    <name type="common">Planctomyces brasiliensis</name>
    <dbReference type="NCBI Taxonomy" id="756272"/>
    <lineage>
        <taxon>Bacteria</taxon>
        <taxon>Pseudomonadati</taxon>
        <taxon>Planctomycetota</taxon>
        <taxon>Planctomycetia</taxon>
        <taxon>Planctomycetales</taxon>
        <taxon>Planctomycetaceae</taxon>
        <taxon>Rubinisphaera</taxon>
    </lineage>
</organism>
<dbReference type="KEGG" id="pbs:Plabr_4411"/>
<reference evidence="2" key="1">
    <citation type="submission" date="2011-02" db="EMBL/GenBank/DDBJ databases">
        <title>The complete genome of Planctomyces brasiliensis DSM 5305.</title>
        <authorList>
            <person name="Lucas S."/>
            <person name="Copeland A."/>
            <person name="Lapidus A."/>
            <person name="Bruce D."/>
            <person name="Goodwin L."/>
            <person name="Pitluck S."/>
            <person name="Kyrpides N."/>
            <person name="Mavromatis K."/>
            <person name="Pagani I."/>
            <person name="Ivanova N."/>
            <person name="Ovchinnikova G."/>
            <person name="Lu M."/>
            <person name="Detter J.C."/>
            <person name="Han C."/>
            <person name="Land M."/>
            <person name="Hauser L."/>
            <person name="Markowitz V."/>
            <person name="Cheng J.-F."/>
            <person name="Hugenholtz P."/>
            <person name="Woyke T."/>
            <person name="Wu D."/>
            <person name="Tindall B."/>
            <person name="Pomrenke H.G."/>
            <person name="Brambilla E."/>
            <person name="Klenk H.-P."/>
            <person name="Eisen J.A."/>
        </authorList>
    </citation>
    <scope>NUCLEOTIDE SEQUENCE [LARGE SCALE GENOMIC DNA]</scope>
    <source>
        <strain evidence="2">ATCC 49424 / DSM 5305 / JCM 21570 / IAM 15109 / NBRC 103401 / IFAM 1448</strain>
    </source>
</reference>
<dbReference type="AlphaFoldDB" id="F0SKK3"/>
<dbReference type="HOGENOM" id="CLU_653628_0_0_0"/>
<evidence type="ECO:0000313" key="1">
    <source>
        <dbReference type="EMBL" id="ADY61984.1"/>
    </source>
</evidence>
<dbReference type="EMBL" id="CP002546">
    <property type="protein sequence ID" value="ADY61984.1"/>
    <property type="molecule type" value="Genomic_DNA"/>
</dbReference>
<evidence type="ECO:0008006" key="3">
    <source>
        <dbReference type="Google" id="ProtNLM"/>
    </source>
</evidence>
<dbReference type="GO" id="GO:0016740">
    <property type="term" value="F:transferase activity"/>
    <property type="evidence" value="ECO:0007669"/>
    <property type="project" value="InterPro"/>
</dbReference>
<dbReference type="Gene3D" id="3.40.366.10">
    <property type="entry name" value="Malonyl-Coenzyme A Acyl Carrier Protein, domain 2"/>
    <property type="match status" value="1"/>
</dbReference>
<dbReference type="Proteomes" id="UP000006860">
    <property type="component" value="Chromosome"/>
</dbReference>
<proteinExistence type="predicted"/>
<protein>
    <recommendedName>
        <fullName evidence="3">Acyl transferase</fullName>
    </recommendedName>
</protein>
<keyword evidence="2" id="KW-1185">Reference proteome</keyword>
<dbReference type="InterPro" id="IPR001227">
    <property type="entry name" value="Ac_transferase_dom_sf"/>
</dbReference>
<evidence type="ECO:0000313" key="2">
    <source>
        <dbReference type="Proteomes" id="UP000006860"/>
    </source>
</evidence>
<dbReference type="STRING" id="756272.Plabr_4411"/>
<dbReference type="OrthoDB" id="241980at2"/>
<name>F0SKK3_RUBBR</name>
<dbReference type="eggNOG" id="COG0331">
    <property type="taxonomic scope" value="Bacteria"/>
</dbReference>
<dbReference type="InterPro" id="IPR016035">
    <property type="entry name" value="Acyl_Trfase/lysoPLipase"/>
</dbReference>
<dbReference type="Gene3D" id="3.30.70.250">
    <property type="entry name" value="Malonyl-CoA ACP transacylase, ACP-binding"/>
    <property type="match status" value="1"/>
</dbReference>